<dbReference type="AlphaFoldDB" id="A0AAX6FXE3"/>
<evidence type="ECO:0000256" key="8">
    <source>
        <dbReference type="PROSITE-ProRule" id="PRU00042"/>
    </source>
</evidence>
<comment type="caution">
    <text evidence="11">The sequence shown here is derived from an EMBL/GenBank/DDBJ whole genome shotgun (WGS) entry which is preliminary data.</text>
</comment>
<feature type="domain" description="C2H2-type" evidence="10">
    <location>
        <begin position="234"/>
        <end position="263"/>
    </location>
</feature>
<evidence type="ECO:0000256" key="3">
    <source>
        <dbReference type="ARBA" id="ARBA00022737"/>
    </source>
</evidence>
<dbReference type="SMART" id="SM00355">
    <property type="entry name" value="ZnF_C2H2"/>
    <property type="match status" value="5"/>
</dbReference>
<feature type="domain" description="C2H2-type" evidence="10">
    <location>
        <begin position="204"/>
        <end position="233"/>
    </location>
</feature>
<dbReference type="Proteomes" id="UP001140949">
    <property type="component" value="Unassembled WGS sequence"/>
</dbReference>
<feature type="domain" description="C2H2-type" evidence="10">
    <location>
        <begin position="297"/>
        <end position="327"/>
    </location>
</feature>
<dbReference type="InterPro" id="IPR013087">
    <property type="entry name" value="Znf_C2H2_type"/>
</dbReference>
<dbReference type="SUPFAM" id="SSF57667">
    <property type="entry name" value="beta-beta-alpha zinc fingers"/>
    <property type="match status" value="3"/>
</dbReference>
<dbReference type="GO" id="GO:0000785">
    <property type="term" value="C:chromatin"/>
    <property type="evidence" value="ECO:0007669"/>
    <property type="project" value="TreeGrafter"/>
</dbReference>
<keyword evidence="7" id="KW-0539">Nucleus</keyword>
<dbReference type="PROSITE" id="PS00028">
    <property type="entry name" value="ZINC_FINGER_C2H2_1"/>
    <property type="match status" value="5"/>
</dbReference>
<evidence type="ECO:0000259" key="10">
    <source>
        <dbReference type="PROSITE" id="PS50157"/>
    </source>
</evidence>
<dbReference type="Gene3D" id="3.30.160.60">
    <property type="entry name" value="Classic Zinc Finger"/>
    <property type="match status" value="5"/>
</dbReference>
<reference evidence="11" key="2">
    <citation type="submission" date="2023-04" db="EMBL/GenBank/DDBJ databases">
        <authorList>
            <person name="Bruccoleri R.E."/>
            <person name="Oakeley E.J."/>
            <person name="Faust A.-M."/>
            <person name="Dessus-Babus S."/>
            <person name="Altorfer M."/>
            <person name="Burckhardt D."/>
            <person name="Oertli M."/>
            <person name="Naumann U."/>
            <person name="Petersen F."/>
            <person name="Wong J."/>
        </authorList>
    </citation>
    <scope>NUCLEOTIDE SEQUENCE</scope>
    <source>
        <strain evidence="11">GSM-AAB239-AS_SAM_17_03QT</strain>
        <tissue evidence="11">Leaf</tissue>
    </source>
</reference>
<dbReference type="PANTHER" id="PTHR14003:SF12">
    <property type="entry name" value="OS05G0106000 PROTEIN"/>
    <property type="match status" value="1"/>
</dbReference>
<sequence length="442" mass="50158">MMGWLYDDDDDDVVVGLLTIIGNLLTCRFPLSVYSSPPPPTNLSLSPSSFPPPQTLNLTLVLHRSIDDGLPLHVVRRSSTVAKDRTSTPVVRWVKDWVPQEIASAGKRCLLFKWVREDTLKVLKEKCKEPEPEEAKPEPTTEILYLCSYVGCNKSFPNEGSYRKHSHIHGERQYACSHPGCLKKFLDSSKLKRHQVVHTGVKNFRCPVEGCGKAFNLDFNLRAHMRTHSQEHYHVCPYSDCGKRYTQECKLKAHIKVHHEKNNAVDMTKSTPPAGKLRTTVKTPAVAYGSGSSERPFVCHYKGCGKNYIHEYKLNLHLKNVHELNPEDNSTRAPAVVDHVVDEASDQDAYIAKGGASKNSKRGKPSLLHETPSAKVAKVSYRRDSPLALTYANPVKKPWPVQEMYDEDSEETEEEEQENVRDDRWRYHQVNGDDDEETDDEE</sequence>
<dbReference type="FunFam" id="3.30.160.60:FF:000221">
    <property type="entry name" value="Zinc finger protein 410"/>
    <property type="match status" value="1"/>
</dbReference>
<keyword evidence="5" id="KW-0862">Zinc</keyword>
<organism evidence="11 12">
    <name type="scientific">Iris pallida</name>
    <name type="common">Sweet iris</name>
    <dbReference type="NCBI Taxonomy" id="29817"/>
    <lineage>
        <taxon>Eukaryota</taxon>
        <taxon>Viridiplantae</taxon>
        <taxon>Streptophyta</taxon>
        <taxon>Embryophyta</taxon>
        <taxon>Tracheophyta</taxon>
        <taxon>Spermatophyta</taxon>
        <taxon>Magnoliopsida</taxon>
        <taxon>Liliopsida</taxon>
        <taxon>Asparagales</taxon>
        <taxon>Iridaceae</taxon>
        <taxon>Iridoideae</taxon>
        <taxon>Irideae</taxon>
        <taxon>Iris</taxon>
    </lineage>
</organism>
<evidence type="ECO:0000256" key="4">
    <source>
        <dbReference type="ARBA" id="ARBA00022771"/>
    </source>
</evidence>
<dbReference type="InterPro" id="IPR036236">
    <property type="entry name" value="Znf_C2H2_sf"/>
</dbReference>
<dbReference type="GO" id="GO:0008270">
    <property type="term" value="F:zinc ion binding"/>
    <property type="evidence" value="ECO:0007669"/>
    <property type="project" value="UniProtKB-KW"/>
</dbReference>
<dbReference type="FunFam" id="3.30.160.60:FF:001102">
    <property type="entry name" value="Transcription factor IIIA"/>
    <property type="match status" value="1"/>
</dbReference>
<dbReference type="GO" id="GO:0031519">
    <property type="term" value="C:PcG protein complex"/>
    <property type="evidence" value="ECO:0007669"/>
    <property type="project" value="TreeGrafter"/>
</dbReference>
<keyword evidence="12" id="KW-1185">Reference proteome</keyword>
<evidence type="ECO:0000256" key="9">
    <source>
        <dbReference type="SAM" id="MobiDB-lite"/>
    </source>
</evidence>
<dbReference type="PROSITE" id="PS50157">
    <property type="entry name" value="ZINC_FINGER_C2H2_2"/>
    <property type="match status" value="5"/>
</dbReference>
<keyword evidence="4 8" id="KW-0863">Zinc-finger</keyword>
<dbReference type="PANTHER" id="PTHR14003">
    <property type="entry name" value="TRANSCRIPTIONAL REPRESSOR PROTEIN YY"/>
    <property type="match status" value="1"/>
</dbReference>
<feature type="region of interest" description="Disordered" evidence="9">
    <location>
        <begin position="393"/>
        <end position="442"/>
    </location>
</feature>
<keyword evidence="6" id="KW-0010">Activator</keyword>
<accession>A0AAX6FXE3</accession>
<name>A0AAX6FXE3_IRIPA</name>
<evidence type="ECO:0000256" key="7">
    <source>
        <dbReference type="ARBA" id="ARBA00023242"/>
    </source>
</evidence>
<feature type="domain" description="C2H2-type" evidence="10">
    <location>
        <begin position="174"/>
        <end position="203"/>
    </location>
</feature>
<dbReference type="Pfam" id="PF00096">
    <property type="entry name" value="zf-C2H2"/>
    <property type="match status" value="2"/>
</dbReference>
<dbReference type="GO" id="GO:0005667">
    <property type="term" value="C:transcription regulator complex"/>
    <property type="evidence" value="ECO:0007669"/>
    <property type="project" value="TreeGrafter"/>
</dbReference>
<keyword evidence="3" id="KW-0677">Repeat</keyword>
<keyword evidence="2" id="KW-0479">Metal-binding</keyword>
<dbReference type="EMBL" id="JANAVB010025196">
    <property type="protein sequence ID" value="KAJ6820977.1"/>
    <property type="molecule type" value="Genomic_DNA"/>
</dbReference>
<evidence type="ECO:0000313" key="12">
    <source>
        <dbReference type="Proteomes" id="UP001140949"/>
    </source>
</evidence>
<evidence type="ECO:0000256" key="1">
    <source>
        <dbReference type="ARBA" id="ARBA00004123"/>
    </source>
</evidence>
<evidence type="ECO:0000313" key="11">
    <source>
        <dbReference type="EMBL" id="KAJ6820977.1"/>
    </source>
</evidence>
<gene>
    <name evidence="11" type="ORF">M6B38_394615</name>
</gene>
<evidence type="ECO:0000256" key="2">
    <source>
        <dbReference type="ARBA" id="ARBA00022723"/>
    </source>
</evidence>
<protein>
    <submittedName>
        <fullName evidence="11">Zinc finger protein-like</fullName>
    </submittedName>
</protein>
<feature type="compositionally biased region" description="Acidic residues" evidence="9">
    <location>
        <begin position="404"/>
        <end position="417"/>
    </location>
</feature>
<feature type="domain" description="C2H2-type" evidence="10">
    <location>
        <begin position="145"/>
        <end position="174"/>
    </location>
</feature>
<dbReference type="GO" id="GO:0000978">
    <property type="term" value="F:RNA polymerase II cis-regulatory region sequence-specific DNA binding"/>
    <property type="evidence" value="ECO:0007669"/>
    <property type="project" value="TreeGrafter"/>
</dbReference>
<dbReference type="GO" id="GO:0000981">
    <property type="term" value="F:DNA-binding transcription factor activity, RNA polymerase II-specific"/>
    <property type="evidence" value="ECO:0007669"/>
    <property type="project" value="TreeGrafter"/>
</dbReference>
<feature type="compositionally biased region" description="Acidic residues" evidence="9">
    <location>
        <begin position="432"/>
        <end position="442"/>
    </location>
</feature>
<reference evidence="11" key="1">
    <citation type="journal article" date="2023" name="GigaByte">
        <title>Genome assembly of the bearded iris, Iris pallida Lam.</title>
        <authorList>
            <person name="Bruccoleri R.E."/>
            <person name="Oakeley E.J."/>
            <person name="Faust A.M.E."/>
            <person name="Altorfer M."/>
            <person name="Dessus-Babus S."/>
            <person name="Burckhardt D."/>
            <person name="Oertli M."/>
            <person name="Naumann U."/>
            <person name="Petersen F."/>
            <person name="Wong J."/>
        </authorList>
    </citation>
    <scope>NUCLEOTIDE SEQUENCE</scope>
    <source>
        <strain evidence="11">GSM-AAB239-AS_SAM_17_03QT</strain>
    </source>
</reference>
<evidence type="ECO:0000256" key="6">
    <source>
        <dbReference type="ARBA" id="ARBA00023159"/>
    </source>
</evidence>
<evidence type="ECO:0000256" key="5">
    <source>
        <dbReference type="ARBA" id="ARBA00022833"/>
    </source>
</evidence>
<comment type="subcellular location">
    <subcellularLocation>
        <location evidence="1">Nucleus</location>
    </subcellularLocation>
</comment>
<proteinExistence type="predicted"/>